<organism evidence="1 2">
    <name type="scientific">Niabella drilacis (strain DSM 25811 / CCM 8410 / CCUG 62505 / LMG 26954 / E90)</name>
    <dbReference type="NCBI Taxonomy" id="1285928"/>
    <lineage>
        <taxon>Bacteria</taxon>
        <taxon>Pseudomonadati</taxon>
        <taxon>Bacteroidota</taxon>
        <taxon>Chitinophagia</taxon>
        <taxon>Chitinophagales</taxon>
        <taxon>Chitinophagaceae</taxon>
        <taxon>Niabella</taxon>
    </lineage>
</organism>
<keyword evidence="2" id="KW-1185">Reference proteome</keyword>
<name>A0A1G6PZD8_NIADE</name>
<evidence type="ECO:0000313" key="1">
    <source>
        <dbReference type="EMBL" id="SDC84896.1"/>
    </source>
</evidence>
<gene>
    <name evidence="1" type="ORF">SAMN04487894_104202</name>
</gene>
<dbReference type="RefSeq" id="WP_090389818.1">
    <property type="nucleotide sequence ID" value="NZ_FMZO01000004.1"/>
</dbReference>
<dbReference type="EMBL" id="FMZO01000004">
    <property type="protein sequence ID" value="SDC84896.1"/>
    <property type="molecule type" value="Genomic_DNA"/>
</dbReference>
<accession>A0A1G6PZD8</accession>
<dbReference type="Proteomes" id="UP000198757">
    <property type="component" value="Unassembled WGS sequence"/>
</dbReference>
<evidence type="ECO:0000313" key="2">
    <source>
        <dbReference type="Proteomes" id="UP000198757"/>
    </source>
</evidence>
<reference evidence="2" key="1">
    <citation type="submission" date="2016-10" db="EMBL/GenBank/DDBJ databases">
        <authorList>
            <person name="Varghese N."/>
            <person name="Submissions S."/>
        </authorList>
    </citation>
    <scope>NUCLEOTIDE SEQUENCE [LARGE SCALE GENOMIC DNA]</scope>
    <source>
        <strain evidence="2">DSM 25811 / CCM 8410 / LMG 26954 / E90</strain>
    </source>
</reference>
<protein>
    <submittedName>
        <fullName evidence="1">Uncharacterized protein</fullName>
    </submittedName>
</protein>
<proteinExistence type="predicted"/>
<dbReference type="AlphaFoldDB" id="A0A1G6PZD8"/>
<sequence>MKTLISILAVFFVTVTPLTVKSQFKINSDSAIRGFSGCYYAGNDEYGLLKLNPDRTFTWTREKTARGTWKMKKVFGIPFPAEIIILKYPTKKKERYEISEKTIYIGEKLYMSRVPCK</sequence>